<evidence type="ECO:0000313" key="10">
    <source>
        <dbReference type="Proteomes" id="UP000193944"/>
    </source>
</evidence>
<evidence type="ECO:0000256" key="4">
    <source>
        <dbReference type="ARBA" id="ARBA00023136"/>
    </source>
</evidence>
<dbReference type="STRING" id="1754192.A0A1Y1VVK1"/>
<dbReference type="EMBL" id="MCFG01000468">
    <property type="protein sequence ID" value="ORX65318.1"/>
    <property type="molecule type" value="Genomic_DNA"/>
</dbReference>
<dbReference type="InterPro" id="IPR006059">
    <property type="entry name" value="SBP"/>
</dbReference>
<dbReference type="GO" id="GO:0016020">
    <property type="term" value="C:membrane"/>
    <property type="evidence" value="ECO:0007669"/>
    <property type="project" value="UniProtKB-SubCell"/>
</dbReference>
<keyword evidence="3 6" id="KW-1133">Transmembrane helix</keyword>
<dbReference type="AlphaFoldDB" id="A0A1Y1VVK1"/>
<evidence type="ECO:0000256" key="5">
    <source>
        <dbReference type="SAM" id="MobiDB-lite"/>
    </source>
</evidence>
<name>A0A1Y1VVK1_9FUNG</name>
<reference evidence="9 10" key="2">
    <citation type="submission" date="2016-08" db="EMBL/GenBank/DDBJ databases">
        <title>Pervasive Adenine N6-methylation of Active Genes in Fungi.</title>
        <authorList>
            <consortium name="DOE Joint Genome Institute"/>
            <person name="Mondo S.J."/>
            <person name="Dannebaum R.O."/>
            <person name="Kuo R.C."/>
            <person name="Labutti K."/>
            <person name="Haridas S."/>
            <person name="Kuo A."/>
            <person name="Salamov A."/>
            <person name="Ahrendt S.R."/>
            <person name="Lipzen A."/>
            <person name="Sullivan W."/>
            <person name="Andreopoulos W.B."/>
            <person name="Clum A."/>
            <person name="Lindquist E."/>
            <person name="Daum C."/>
            <person name="Ramamoorthy G.K."/>
            <person name="Gryganskyi A."/>
            <person name="Culley D."/>
            <person name="Magnuson J.K."/>
            <person name="James T.Y."/>
            <person name="O'Malley M.A."/>
            <person name="Stajich J.E."/>
            <person name="Spatafora J.W."/>
            <person name="Visel A."/>
            <person name="Grigoriev I.V."/>
        </authorList>
    </citation>
    <scope>NUCLEOTIDE SEQUENCE [LARGE SCALE GENOMIC DNA]</scope>
    <source>
        <strain evidence="9 10">S4</strain>
    </source>
</reference>
<comment type="caution">
    <text evidence="9">The sequence shown here is derived from an EMBL/GenBank/DDBJ whole genome shotgun (WGS) entry which is preliminary data.</text>
</comment>
<evidence type="ECO:0000256" key="1">
    <source>
        <dbReference type="ARBA" id="ARBA00004141"/>
    </source>
</evidence>
<feature type="transmembrane region" description="Helical" evidence="6">
    <location>
        <begin position="532"/>
        <end position="556"/>
    </location>
</feature>
<evidence type="ECO:0000259" key="8">
    <source>
        <dbReference type="PROSITE" id="PS50259"/>
    </source>
</evidence>
<evidence type="ECO:0000256" key="3">
    <source>
        <dbReference type="ARBA" id="ARBA00022989"/>
    </source>
</evidence>
<dbReference type="InterPro" id="IPR017978">
    <property type="entry name" value="GPCR_3_C"/>
</dbReference>
<keyword evidence="7" id="KW-0732">Signal</keyword>
<dbReference type="Pfam" id="PF13416">
    <property type="entry name" value="SBP_bac_8"/>
    <property type="match status" value="1"/>
</dbReference>
<dbReference type="OrthoDB" id="2118873at2759"/>
<keyword evidence="4 6" id="KW-0472">Membrane</keyword>
<gene>
    <name evidence="9" type="ORF">BCR32DRAFT_297760</name>
</gene>
<dbReference type="InterPro" id="IPR050490">
    <property type="entry name" value="Bact_solute-bd_prot1"/>
</dbReference>
<keyword evidence="2 6" id="KW-0812">Transmembrane</keyword>
<feature type="region of interest" description="Disordered" evidence="5">
    <location>
        <begin position="730"/>
        <end position="757"/>
    </location>
</feature>
<feature type="signal peptide" evidence="7">
    <location>
        <begin position="1"/>
        <end position="21"/>
    </location>
</feature>
<feature type="transmembrane region" description="Helical" evidence="6">
    <location>
        <begin position="576"/>
        <end position="600"/>
    </location>
</feature>
<feature type="chain" id="PRO_5011965613" evidence="7">
    <location>
        <begin position="22"/>
        <end position="757"/>
    </location>
</feature>
<protein>
    <submittedName>
        <fullName evidence="9">Periplasmic binding protein-like II</fullName>
    </submittedName>
</protein>
<proteinExistence type="predicted"/>
<dbReference type="PROSITE" id="PS50259">
    <property type="entry name" value="G_PROTEIN_RECEP_F3_4"/>
    <property type="match status" value="1"/>
</dbReference>
<feature type="transmembrane region" description="Helical" evidence="6">
    <location>
        <begin position="426"/>
        <end position="450"/>
    </location>
</feature>
<feature type="domain" description="G-protein coupled receptors family 3 profile" evidence="8">
    <location>
        <begin position="426"/>
        <end position="672"/>
    </location>
</feature>
<feature type="transmembrane region" description="Helical" evidence="6">
    <location>
        <begin position="492"/>
        <end position="511"/>
    </location>
</feature>
<dbReference type="GO" id="GO:0004930">
    <property type="term" value="F:G protein-coupled receptor activity"/>
    <property type="evidence" value="ECO:0007669"/>
    <property type="project" value="InterPro"/>
</dbReference>
<dbReference type="PANTHER" id="PTHR43649">
    <property type="entry name" value="ARABINOSE-BINDING PROTEIN-RELATED"/>
    <property type="match status" value="1"/>
</dbReference>
<dbReference type="Proteomes" id="UP000193944">
    <property type="component" value="Unassembled WGS sequence"/>
</dbReference>
<dbReference type="Gene3D" id="3.40.190.10">
    <property type="entry name" value="Periplasmic binding protein-like II"/>
    <property type="match status" value="1"/>
</dbReference>
<feature type="transmembrane region" description="Helical" evidence="6">
    <location>
        <begin position="462"/>
        <end position="480"/>
    </location>
</feature>
<feature type="transmembrane region" description="Helical" evidence="6">
    <location>
        <begin position="641"/>
        <end position="665"/>
    </location>
</feature>
<evidence type="ECO:0000256" key="6">
    <source>
        <dbReference type="SAM" id="Phobius"/>
    </source>
</evidence>
<sequence>MMSIINHYFILITLFLKYAFGETLLNVFAYSEYENNQAYTPFIQGFNEYSNKNNLNITLKLNLLTKKNSTISYNDFGSLIEVLLKKKTQKYDLYLYDNLYTPVYGQYLLDVKNLLPQEHINMFNPKLLNQTCYYNDELVGLPLTLTYSVFYSNQKLLNKYNKPVPKTWDEVIETGQYILEKEKQQNNTDLIIYNGLFDESQNGFSSIYEFIYSCRDSVNSSFPELTSETAVNALKKMKELKEKIASDDIFSLGEDYFVSKFYDGKAIFLKYWIFYKDLLDMSDYKMSILPGLVKGISGSVVAGFNFGIGRNIKKENINGAIEALRYLSSKEGQREFVRIGQIISGIEEFYDDEELCVDIDCDLMKILQPIPRPSSVKKNFEEYSGKYMKYIYNYLYGNDKPEDVLQRVDDLTKIYYISLSTKDSSVGLIIFIINLTLSILFLLSLFILYIKKYEPYFEFLSKPFWLILIIGIIMLLNTGTTKIGKVTNLSCHLYPTLLSFGFTFSIIPIFYKLIISFHDKNKVILWIEQRKYSFFSFFVIIDIILLSIFMIIPYEIQTVSRENEKNYEKCNMNNTFGILYVDFILFYKFFIIFLMLLLIFMEWSIDEIKYDLRFTVGCLYVDTLTIIFLLILHYISIKNYIYYSLIRVSIIILLSIMNYILLFIIRLLFPYFIKADENILEGKIFMNDTNMSSNCIQSIKSEETHKTNITNRSSSVLTKMVSYHYKRTSEAPDPFSEMPSYKSEKETIRTSLSSNKL</sequence>
<evidence type="ECO:0000256" key="7">
    <source>
        <dbReference type="SAM" id="SignalP"/>
    </source>
</evidence>
<dbReference type="SUPFAM" id="SSF53850">
    <property type="entry name" value="Periplasmic binding protein-like II"/>
    <property type="match status" value="1"/>
</dbReference>
<evidence type="ECO:0000313" key="9">
    <source>
        <dbReference type="EMBL" id="ORX65318.1"/>
    </source>
</evidence>
<comment type="subcellular location">
    <subcellularLocation>
        <location evidence="1">Membrane</location>
        <topology evidence="1">Multi-pass membrane protein</topology>
    </subcellularLocation>
</comment>
<dbReference type="Pfam" id="PF00003">
    <property type="entry name" value="7tm_3"/>
    <property type="match status" value="1"/>
</dbReference>
<evidence type="ECO:0000256" key="2">
    <source>
        <dbReference type="ARBA" id="ARBA00022692"/>
    </source>
</evidence>
<organism evidence="9 10">
    <name type="scientific">Anaeromyces robustus</name>
    <dbReference type="NCBI Taxonomy" id="1754192"/>
    <lineage>
        <taxon>Eukaryota</taxon>
        <taxon>Fungi</taxon>
        <taxon>Fungi incertae sedis</taxon>
        <taxon>Chytridiomycota</taxon>
        <taxon>Chytridiomycota incertae sedis</taxon>
        <taxon>Neocallimastigomycetes</taxon>
        <taxon>Neocallimastigales</taxon>
        <taxon>Neocallimastigaceae</taxon>
        <taxon>Anaeromyces</taxon>
    </lineage>
</organism>
<reference evidence="9 10" key="1">
    <citation type="submission" date="2016-08" db="EMBL/GenBank/DDBJ databases">
        <title>A Parts List for Fungal Cellulosomes Revealed by Comparative Genomics.</title>
        <authorList>
            <consortium name="DOE Joint Genome Institute"/>
            <person name="Haitjema C.H."/>
            <person name="Gilmore S.P."/>
            <person name="Henske J.K."/>
            <person name="Solomon K.V."/>
            <person name="De Groot R."/>
            <person name="Kuo A."/>
            <person name="Mondo S.J."/>
            <person name="Salamov A.A."/>
            <person name="Labutti K."/>
            <person name="Zhao Z."/>
            <person name="Chiniquy J."/>
            <person name="Barry K."/>
            <person name="Brewer H.M."/>
            <person name="Purvine S.O."/>
            <person name="Wright A.T."/>
            <person name="Boxma B."/>
            <person name="Van Alen T."/>
            <person name="Hackstein J.H."/>
            <person name="Baker S.E."/>
            <person name="Grigoriev I.V."/>
            <person name="O'Malley M.A."/>
        </authorList>
    </citation>
    <scope>NUCLEOTIDE SEQUENCE [LARGE SCALE GENOMIC DNA]</scope>
    <source>
        <strain evidence="9 10">S4</strain>
    </source>
</reference>
<feature type="transmembrane region" description="Helical" evidence="6">
    <location>
        <begin position="612"/>
        <end position="635"/>
    </location>
</feature>
<keyword evidence="10" id="KW-1185">Reference proteome</keyword>
<accession>A0A1Y1VVK1</accession>